<evidence type="ECO:0000259" key="3">
    <source>
        <dbReference type="Pfam" id="PF03281"/>
    </source>
</evidence>
<evidence type="ECO:0000313" key="5">
    <source>
        <dbReference type="EMBL" id="KAK3088819.1"/>
    </source>
</evidence>
<feature type="transmembrane region" description="Helical" evidence="2">
    <location>
        <begin position="580"/>
        <end position="600"/>
    </location>
</feature>
<accession>A0AA88XMW9</accession>
<dbReference type="Gene3D" id="1.10.1410.40">
    <property type="match status" value="1"/>
</dbReference>
<name>A0AA88XMW9_PINIB</name>
<dbReference type="EMBL" id="VSWD01000011">
    <property type="protein sequence ID" value="KAK3088819.1"/>
    <property type="molecule type" value="Genomic_DNA"/>
</dbReference>
<organism evidence="5 6">
    <name type="scientific">Pinctada imbricata</name>
    <name type="common">Atlantic pearl-oyster</name>
    <name type="synonym">Pinctada martensii</name>
    <dbReference type="NCBI Taxonomy" id="66713"/>
    <lineage>
        <taxon>Eukaryota</taxon>
        <taxon>Metazoa</taxon>
        <taxon>Spiralia</taxon>
        <taxon>Lophotrochozoa</taxon>
        <taxon>Mollusca</taxon>
        <taxon>Bivalvia</taxon>
        <taxon>Autobranchia</taxon>
        <taxon>Pteriomorphia</taxon>
        <taxon>Pterioida</taxon>
        <taxon>Pterioidea</taxon>
        <taxon>Pteriidae</taxon>
        <taxon>Pinctada</taxon>
    </lineage>
</organism>
<keyword evidence="2" id="KW-0472">Membrane</keyword>
<dbReference type="InterPro" id="IPR046903">
    <property type="entry name" value="Mab-21-like_nuc_Trfase"/>
</dbReference>
<dbReference type="AlphaFoldDB" id="A0AA88XMW9"/>
<feature type="domain" description="Mab-21-like HhH/H2TH-like" evidence="4">
    <location>
        <begin position="268"/>
        <end position="335"/>
    </location>
</feature>
<evidence type="ECO:0000256" key="1">
    <source>
        <dbReference type="ARBA" id="ARBA00008307"/>
    </source>
</evidence>
<proteinExistence type="inferred from homology"/>
<dbReference type="SMART" id="SM01265">
    <property type="entry name" value="Mab-21"/>
    <property type="match status" value="1"/>
</dbReference>
<reference evidence="5" key="1">
    <citation type="submission" date="2019-08" db="EMBL/GenBank/DDBJ databases">
        <title>The improved chromosome-level genome for the pearl oyster Pinctada fucata martensii using PacBio sequencing and Hi-C.</title>
        <authorList>
            <person name="Zheng Z."/>
        </authorList>
    </citation>
    <scope>NUCLEOTIDE SEQUENCE</scope>
    <source>
        <strain evidence="5">ZZ-2019</strain>
        <tissue evidence="5">Adductor muscle</tissue>
    </source>
</reference>
<keyword evidence="6" id="KW-1185">Reference proteome</keyword>
<dbReference type="Proteomes" id="UP001186944">
    <property type="component" value="Unassembled WGS sequence"/>
</dbReference>
<gene>
    <name evidence="5" type="ORF">FSP39_024131</name>
</gene>
<dbReference type="InterPro" id="IPR046906">
    <property type="entry name" value="Mab-21_HhH/H2TH-like"/>
</dbReference>
<evidence type="ECO:0000313" key="6">
    <source>
        <dbReference type="Proteomes" id="UP001186944"/>
    </source>
</evidence>
<comment type="similarity">
    <text evidence="1">Belongs to the mab-21 family.</text>
</comment>
<dbReference type="Pfam" id="PF03281">
    <property type="entry name" value="Mab-21"/>
    <property type="match status" value="1"/>
</dbReference>
<dbReference type="InterPro" id="IPR024810">
    <property type="entry name" value="MAB21L/cGLR"/>
</dbReference>
<dbReference type="Pfam" id="PF20266">
    <property type="entry name" value="Mab-21_C"/>
    <property type="match status" value="1"/>
</dbReference>
<keyword evidence="2" id="KW-1133">Transmembrane helix</keyword>
<evidence type="ECO:0000256" key="2">
    <source>
        <dbReference type="SAM" id="Phobius"/>
    </source>
</evidence>
<protein>
    <recommendedName>
        <fullName evidence="7">Cyclic GMP-AMP synthase</fullName>
    </recommendedName>
</protein>
<evidence type="ECO:0000259" key="4">
    <source>
        <dbReference type="Pfam" id="PF20266"/>
    </source>
</evidence>
<sequence>MAASPESDEVSLISKGLYRIVSDEIGPECIVKLRRREEEIRNAFMNCDIYKNETFVLGGSSAEGFNFQSSDLDYMHIDRNAFVVTSTTHATKVRKSNKTILLMEADAVFPGYAFLKCLSYERNNENFKHSLVLRGDEVYVSSKLVRESFIFAGMSTSHGPCQTFDSMGFETDNAYTISCPDWPKQAMPFIKRSLDHGWPSQNVLTEICKDGCLFVPIQSKEQRFSDMNDLQWRISFALAEKKLMYTMNHCQFLCYGLTKVILNDILKKTLPSEDLLCSYYLKTAVFWEISENPSDWSASRFLCKFWNVFRRLLQWVSAGYCPNFFIPDNNMFYGKIFGETQQQLLGTLSDLYKEGYRYLLQCESINKPLSRLVRHPEKASTVSYDEEEYVPLSMIVDQQLSALFTFDAPFSETNDVKIIKLLVKTISMMERESADILPSLRLRVNHILQVYGQRLDFSDKTSRKNNGNRMRYREMITAESIFCRTKTFFCMNHFLSIQHMYMIGNYHRTIEMIHYTRRTLQSRPYTYKWDLDEDVITVASRQGLSHDKLIKSTIVDYVQMDEQASIDELKLECSLEGGNIAGVIYIPPIVFLNFLLILSYTRLDENDRRYDVLDELQALINQDDDHHIWTVNKAISWEILGISQQLCGDYEGAMESYVHSLADEYNNFEEATMTRMDSL</sequence>
<comment type="caution">
    <text evidence="5">The sequence shown here is derived from an EMBL/GenBank/DDBJ whole genome shotgun (WGS) entry which is preliminary data.</text>
</comment>
<dbReference type="PANTHER" id="PTHR10656">
    <property type="entry name" value="CELL FATE DETERMINING PROTEIN MAB21-RELATED"/>
    <property type="match status" value="1"/>
</dbReference>
<dbReference type="PANTHER" id="PTHR10656:SF69">
    <property type="entry name" value="MAB-21-LIKE HHH_H2TH-LIKE DOMAIN-CONTAINING PROTEIN"/>
    <property type="match status" value="1"/>
</dbReference>
<keyword evidence="2" id="KW-0812">Transmembrane</keyword>
<evidence type="ECO:0008006" key="7">
    <source>
        <dbReference type="Google" id="ProtNLM"/>
    </source>
</evidence>
<feature type="domain" description="Mab-21-like nucleotidyltransferase" evidence="3">
    <location>
        <begin position="172"/>
        <end position="245"/>
    </location>
</feature>